<proteinExistence type="predicted"/>
<reference evidence="2" key="1">
    <citation type="submission" date="2022-11" db="UniProtKB">
        <authorList>
            <consortium name="WormBaseParasite"/>
        </authorList>
    </citation>
    <scope>IDENTIFICATION</scope>
</reference>
<accession>A0AC35FH52</accession>
<sequence>MAFIQQTKLRHIDIESLKNGHLRVLIPKIDPPYVNYYNLTAASRTENGYSPGLIVEMIEEIGKMLNLTYEYIYNKNDIYGYFNSSYEKIFNQNKIDIIANAAVKRYNQTIFSEMTNPFVFQYTGMMIRSPDRYSDNTWLIVTEPFTWEIWVLILISIIVSGLWLKLSNIIISKVYCEVEYNYFTSTWVFFSVFVQQGLHRQPTSWSSRIVVALWWLSSVTLLASFTGSLVALFAVERDTLPMHSISDVVKSLNTGKYKILMVASSKWQLDIIASSSLPIFKALWEEISVRKKIEFVDDIIEGIERVKQSSNYILFGPLDTLSTYSTVECQVTMLPDSILPVYLSLPMPRNSPYLPFFSLKIHEFVEYGLISKWLNDYKIYILSRRSYRCNSATDTHSKKGFLTLSQTQGAFWILTKILKIHLKNKHVNQQQQRQTQIGIQLANATIGYEPSPITFIKETKI</sequence>
<name>A0AC35FH52_9BILA</name>
<organism evidence="1 2">
    <name type="scientific">Panagrolaimus sp. PS1159</name>
    <dbReference type="NCBI Taxonomy" id="55785"/>
    <lineage>
        <taxon>Eukaryota</taxon>
        <taxon>Metazoa</taxon>
        <taxon>Ecdysozoa</taxon>
        <taxon>Nematoda</taxon>
        <taxon>Chromadorea</taxon>
        <taxon>Rhabditida</taxon>
        <taxon>Tylenchina</taxon>
        <taxon>Panagrolaimomorpha</taxon>
        <taxon>Panagrolaimoidea</taxon>
        <taxon>Panagrolaimidae</taxon>
        <taxon>Panagrolaimus</taxon>
    </lineage>
</organism>
<evidence type="ECO:0000313" key="2">
    <source>
        <dbReference type="WBParaSite" id="PS1159_v2.g16814.t1"/>
    </source>
</evidence>
<dbReference type="WBParaSite" id="PS1159_v2.g16814.t1">
    <property type="protein sequence ID" value="PS1159_v2.g16814.t1"/>
    <property type="gene ID" value="PS1159_v2.g16814"/>
</dbReference>
<protein>
    <submittedName>
        <fullName evidence="2">Ionotropic glutamate receptor C-terminal domain-containing protein</fullName>
    </submittedName>
</protein>
<evidence type="ECO:0000313" key="1">
    <source>
        <dbReference type="Proteomes" id="UP000887580"/>
    </source>
</evidence>
<dbReference type="Proteomes" id="UP000887580">
    <property type="component" value="Unplaced"/>
</dbReference>